<comment type="similarity">
    <text evidence="2">Belongs to the concentrative nucleoside transporter (CNT) (TC 2.A.41) family.</text>
</comment>
<evidence type="ECO:0000259" key="9">
    <source>
        <dbReference type="Pfam" id="PF01773"/>
    </source>
</evidence>
<dbReference type="Pfam" id="PF07662">
    <property type="entry name" value="Nucleos_tra2_C"/>
    <property type="match status" value="1"/>
</dbReference>
<dbReference type="InterPro" id="IPR008276">
    <property type="entry name" value="C_nuclsd_transpt"/>
</dbReference>
<dbReference type="Proteomes" id="UP000676565">
    <property type="component" value="Unassembled WGS sequence"/>
</dbReference>
<name>A0ABS5BKA0_9BACT</name>
<feature type="transmembrane region" description="Helical" evidence="8">
    <location>
        <begin position="159"/>
        <end position="184"/>
    </location>
</feature>
<evidence type="ECO:0000313" key="12">
    <source>
        <dbReference type="EMBL" id="MBP3954131.1"/>
    </source>
</evidence>
<keyword evidence="6 8" id="KW-0472">Membrane</keyword>
<protein>
    <submittedName>
        <fullName evidence="12">Na+ dependent nucleoside transporter domain protein</fullName>
    </submittedName>
</protein>
<evidence type="ECO:0000256" key="3">
    <source>
        <dbReference type="ARBA" id="ARBA00022475"/>
    </source>
</evidence>
<dbReference type="RefSeq" id="WP_210652275.1">
    <property type="nucleotide sequence ID" value="NZ_JAGKQQ010000001.1"/>
</dbReference>
<dbReference type="InterPro" id="IPR011657">
    <property type="entry name" value="CNT_C_dom"/>
</dbReference>
<evidence type="ECO:0000256" key="2">
    <source>
        <dbReference type="ARBA" id="ARBA00009033"/>
    </source>
</evidence>
<dbReference type="InterPro" id="IPR011642">
    <property type="entry name" value="Gate_dom"/>
</dbReference>
<reference evidence="12 13" key="1">
    <citation type="submission" date="2021-04" db="EMBL/GenBank/DDBJ databases">
        <authorList>
            <person name="Ivanova A."/>
        </authorList>
    </citation>
    <scope>NUCLEOTIDE SEQUENCE [LARGE SCALE GENOMIC DNA]</scope>
    <source>
        <strain evidence="12 13">G18</strain>
    </source>
</reference>
<dbReference type="Pfam" id="PF01773">
    <property type="entry name" value="Nucleos_tra2_N"/>
    <property type="match status" value="1"/>
</dbReference>
<evidence type="ECO:0000313" key="13">
    <source>
        <dbReference type="Proteomes" id="UP000676565"/>
    </source>
</evidence>
<evidence type="ECO:0000256" key="1">
    <source>
        <dbReference type="ARBA" id="ARBA00004651"/>
    </source>
</evidence>
<evidence type="ECO:0000256" key="4">
    <source>
        <dbReference type="ARBA" id="ARBA00022692"/>
    </source>
</evidence>
<feature type="transmembrane region" description="Helical" evidence="8">
    <location>
        <begin position="265"/>
        <end position="286"/>
    </location>
</feature>
<feature type="region of interest" description="Disordered" evidence="7">
    <location>
        <begin position="1"/>
        <end position="24"/>
    </location>
</feature>
<evidence type="ECO:0000256" key="6">
    <source>
        <dbReference type="ARBA" id="ARBA00023136"/>
    </source>
</evidence>
<feature type="transmembrane region" description="Helical" evidence="8">
    <location>
        <begin position="92"/>
        <end position="109"/>
    </location>
</feature>
<feature type="transmembrane region" description="Helical" evidence="8">
    <location>
        <begin position="238"/>
        <end position="258"/>
    </location>
</feature>
<evidence type="ECO:0000259" key="10">
    <source>
        <dbReference type="Pfam" id="PF07662"/>
    </source>
</evidence>
<dbReference type="EMBL" id="JAGKQQ010000001">
    <property type="protein sequence ID" value="MBP3954131.1"/>
    <property type="molecule type" value="Genomic_DNA"/>
</dbReference>
<evidence type="ECO:0000259" key="11">
    <source>
        <dbReference type="Pfam" id="PF07670"/>
    </source>
</evidence>
<comment type="subcellular location">
    <subcellularLocation>
        <location evidence="1">Cell membrane</location>
        <topology evidence="1">Multi-pass membrane protein</topology>
    </subcellularLocation>
</comment>
<keyword evidence="4 8" id="KW-0812">Transmembrane</keyword>
<keyword evidence="3" id="KW-1003">Cell membrane</keyword>
<evidence type="ECO:0000256" key="5">
    <source>
        <dbReference type="ARBA" id="ARBA00022989"/>
    </source>
</evidence>
<feature type="compositionally biased region" description="Low complexity" evidence="7">
    <location>
        <begin position="1"/>
        <end position="21"/>
    </location>
</feature>
<feature type="domain" description="Concentrative nucleoside transporter N-terminal" evidence="9">
    <location>
        <begin position="69"/>
        <end position="151"/>
    </location>
</feature>
<feature type="transmembrane region" description="Helical" evidence="8">
    <location>
        <begin position="443"/>
        <end position="468"/>
    </location>
</feature>
<evidence type="ECO:0000256" key="8">
    <source>
        <dbReference type="SAM" id="Phobius"/>
    </source>
</evidence>
<sequence>MIAPAPGSTTSTDSDTNTAPPEVALPPTPWTWRLAILGAIVIVGAVAYFGRSAVADRPEVACRVQAGCGVLCFLGLAALFSNSLQSVSRKTLLWGIGLQFALAIVIIHPDPFGSRWVNFIWVGDVLRAVGAGIKALITASNQGAEFVFGSLAKVDGPSGFVFAFRVLPPIIFVSSFFSVLYYLGVLQFFVRLMARAMMYLMGTSGAETLSVSANVFMGQTEAPLIVKPFVPMMTKSELLALMGSGMAHISGGMMAVYISYGADPVAILCTCVMACPCSLYLTKLIYPEAGKPVTAGTAPIAVETPYVNIIDAAASGVKDGLWLALNVAAMLIAFIAFIALFDIVLAEIKPGVGWCGAWLKRNLGFGFITADLDWWPDRLKLETIFGWLFAPVAFLLGVEPAECERVGSLLGIKLAVNEHVAYLTLKEWTQTGSVPLTDRSRMLAVYALTGFANFASVGIQLGGIGAIAPGRRADLAKLGMKALFIGFLATLINAAIAGILMQT</sequence>
<feature type="domain" description="Nucleoside transporter/FeoB GTPase Gate" evidence="11">
    <location>
        <begin position="163"/>
        <end position="261"/>
    </location>
</feature>
<evidence type="ECO:0000256" key="7">
    <source>
        <dbReference type="SAM" id="MobiDB-lite"/>
    </source>
</evidence>
<dbReference type="Pfam" id="PF07670">
    <property type="entry name" value="Gate"/>
    <property type="match status" value="1"/>
</dbReference>
<comment type="caution">
    <text evidence="12">The sequence shown here is derived from an EMBL/GenBank/DDBJ whole genome shotgun (WGS) entry which is preliminary data.</text>
</comment>
<feature type="domain" description="Concentrative nucleoside transporter C-terminal" evidence="10">
    <location>
        <begin position="267"/>
        <end position="498"/>
    </location>
</feature>
<feature type="transmembrane region" description="Helical" evidence="8">
    <location>
        <begin position="30"/>
        <end position="49"/>
    </location>
</feature>
<organism evidence="12 13">
    <name type="scientific">Gemmata palustris</name>
    <dbReference type="NCBI Taxonomy" id="2822762"/>
    <lineage>
        <taxon>Bacteria</taxon>
        <taxon>Pseudomonadati</taxon>
        <taxon>Planctomycetota</taxon>
        <taxon>Planctomycetia</taxon>
        <taxon>Gemmatales</taxon>
        <taxon>Gemmataceae</taxon>
        <taxon>Gemmata</taxon>
    </lineage>
</organism>
<feature type="transmembrane region" description="Helical" evidence="8">
    <location>
        <begin position="196"/>
        <end position="218"/>
    </location>
</feature>
<keyword evidence="5 8" id="KW-1133">Transmembrane helix</keyword>
<keyword evidence="13" id="KW-1185">Reference proteome</keyword>
<accession>A0ABS5BKA0</accession>
<dbReference type="PANTHER" id="PTHR10590">
    <property type="entry name" value="SODIUM/NUCLEOSIDE COTRANSPORTER"/>
    <property type="match status" value="1"/>
</dbReference>
<dbReference type="InterPro" id="IPR002668">
    <property type="entry name" value="CNT_N_dom"/>
</dbReference>
<proteinExistence type="inferred from homology"/>
<feature type="transmembrane region" description="Helical" evidence="8">
    <location>
        <begin position="480"/>
        <end position="501"/>
    </location>
</feature>
<gene>
    <name evidence="12" type="ORF">J8F10_02315</name>
</gene>
<dbReference type="PANTHER" id="PTHR10590:SF4">
    <property type="entry name" value="SOLUTE CARRIER FAMILY 28 MEMBER 3"/>
    <property type="match status" value="1"/>
</dbReference>
<feature type="transmembrane region" description="Helical" evidence="8">
    <location>
        <begin position="321"/>
        <end position="341"/>
    </location>
</feature>